<keyword evidence="3" id="KW-1185">Reference proteome</keyword>
<accession>E4T2B5</accession>
<dbReference type="InterPro" id="IPR021365">
    <property type="entry name" value="DUF2891"/>
</dbReference>
<name>E4T2B5_PALPW</name>
<dbReference type="HOGENOM" id="CLU_042917_0_0_10"/>
<dbReference type="KEGG" id="ppn:Palpr_0703"/>
<proteinExistence type="predicted"/>
<sequence>MRIFYTFIFTLLFAIQSNAQQMTPDIAVRLSRLPLGCISQEWPNKTSHLSASATDHVLLPSELHPAFFGCLDWHSSVHGHWLLVKILKTYPNIANKDSIIACLNNSFQNEKIVKESNYFKLYTASNTYERTYGWAWLLKLDQELLSWNNPKARQWHKSLQPLTATIEKLWKDYLPKQTYPNRTGVHPNTAFGLAFTLDWARAVSDRDFEKLIMQKSMEFYFDNKKVPAYFEPDGSDFFSPSLEVADLMRRVLNKQEFSKWFNNYYDKRSIARLIMQPVVSDKSDYQTVHLVGLSFSRAWCMKGIANALPANDSKSKLFKSTAETFIKNALPEITNDNYGGSHWLASFAFYAMQ</sequence>
<evidence type="ECO:0008006" key="4">
    <source>
        <dbReference type="Google" id="ProtNLM"/>
    </source>
</evidence>
<dbReference type="Pfam" id="PF11199">
    <property type="entry name" value="DUF2891"/>
    <property type="match status" value="1"/>
</dbReference>
<evidence type="ECO:0000313" key="3">
    <source>
        <dbReference type="Proteomes" id="UP000008718"/>
    </source>
</evidence>
<dbReference type="Proteomes" id="UP000008718">
    <property type="component" value="Chromosome"/>
</dbReference>
<reference evidence="2 3" key="2">
    <citation type="journal article" date="2011" name="Stand. Genomic Sci.">
        <title>Complete genome sequence of Paludibacter propionicigenes type strain (WB4).</title>
        <authorList>
            <person name="Gronow S."/>
            <person name="Munk C."/>
            <person name="Lapidus A."/>
            <person name="Nolan M."/>
            <person name="Lucas S."/>
            <person name="Hammon N."/>
            <person name="Deshpande S."/>
            <person name="Cheng J.F."/>
            <person name="Tapia R."/>
            <person name="Han C."/>
            <person name="Goodwin L."/>
            <person name="Pitluck S."/>
            <person name="Liolios K."/>
            <person name="Ivanova N."/>
            <person name="Mavromatis K."/>
            <person name="Mikhailova N."/>
            <person name="Pati A."/>
            <person name="Chen A."/>
            <person name="Palaniappan K."/>
            <person name="Land M."/>
            <person name="Hauser L."/>
            <person name="Chang Y.J."/>
            <person name="Jeffries C.D."/>
            <person name="Brambilla E."/>
            <person name="Rohde M."/>
            <person name="Goker M."/>
            <person name="Detter J.C."/>
            <person name="Woyke T."/>
            <person name="Bristow J."/>
            <person name="Eisen J.A."/>
            <person name="Markowitz V."/>
            <person name="Hugenholtz P."/>
            <person name="Kyrpides N.C."/>
            <person name="Klenk H.P."/>
        </authorList>
    </citation>
    <scope>NUCLEOTIDE SEQUENCE [LARGE SCALE GENOMIC DNA]</scope>
    <source>
        <strain evidence="3">DSM 17365 / JCM 13257 / WB4</strain>
    </source>
</reference>
<feature type="chain" id="PRO_5003189364" description="DUF2891 domain-containing protein" evidence="1">
    <location>
        <begin position="20"/>
        <end position="353"/>
    </location>
</feature>
<organism evidence="2 3">
    <name type="scientific">Paludibacter propionicigenes (strain DSM 17365 / JCM 13257 / WB4)</name>
    <dbReference type="NCBI Taxonomy" id="694427"/>
    <lineage>
        <taxon>Bacteria</taxon>
        <taxon>Pseudomonadati</taxon>
        <taxon>Bacteroidota</taxon>
        <taxon>Bacteroidia</taxon>
        <taxon>Bacteroidales</taxon>
        <taxon>Paludibacteraceae</taxon>
        <taxon>Paludibacter</taxon>
    </lineage>
</organism>
<protein>
    <recommendedName>
        <fullName evidence="4">DUF2891 domain-containing protein</fullName>
    </recommendedName>
</protein>
<reference key="1">
    <citation type="submission" date="2010-11" db="EMBL/GenBank/DDBJ databases">
        <title>The complete genome of Paludibacter propionicigenes DSM 17365.</title>
        <authorList>
            <consortium name="US DOE Joint Genome Institute (JGI-PGF)"/>
            <person name="Lucas S."/>
            <person name="Copeland A."/>
            <person name="Lapidus A."/>
            <person name="Bruce D."/>
            <person name="Goodwin L."/>
            <person name="Pitluck S."/>
            <person name="Kyrpides N."/>
            <person name="Mavromatis K."/>
            <person name="Ivanova N."/>
            <person name="Munk A.C."/>
            <person name="Brettin T."/>
            <person name="Detter J.C."/>
            <person name="Han C."/>
            <person name="Tapia R."/>
            <person name="Land M."/>
            <person name="Hauser L."/>
            <person name="Markowitz V."/>
            <person name="Cheng J.-F."/>
            <person name="Hugenholtz P."/>
            <person name="Woyke T."/>
            <person name="Wu D."/>
            <person name="Gronow S."/>
            <person name="Wellnitz S."/>
            <person name="Brambilla E."/>
            <person name="Klenk H.-P."/>
            <person name="Eisen J.A."/>
        </authorList>
    </citation>
    <scope>NUCLEOTIDE SEQUENCE</scope>
    <source>
        <strain>WB4</strain>
    </source>
</reference>
<dbReference type="EMBL" id="CP002345">
    <property type="protein sequence ID" value="ADQ78859.1"/>
    <property type="molecule type" value="Genomic_DNA"/>
</dbReference>
<dbReference type="AlphaFoldDB" id="E4T2B5"/>
<dbReference type="OrthoDB" id="9779797at2"/>
<gene>
    <name evidence="2" type="ordered locus">Palpr_0703</name>
</gene>
<dbReference type="RefSeq" id="WP_013444228.1">
    <property type="nucleotide sequence ID" value="NC_014734.1"/>
</dbReference>
<keyword evidence="1" id="KW-0732">Signal</keyword>
<feature type="signal peptide" evidence="1">
    <location>
        <begin position="1"/>
        <end position="19"/>
    </location>
</feature>
<evidence type="ECO:0000313" key="2">
    <source>
        <dbReference type="EMBL" id="ADQ78859.1"/>
    </source>
</evidence>
<evidence type="ECO:0000256" key="1">
    <source>
        <dbReference type="SAM" id="SignalP"/>
    </source>
</evidence>
<dbReference type="eggNOG" id="ENOG502Z7RS">
    <property type="taxonomic scope" value="Bacteria"/>
</dbReference>
<dbReference type="STRING" id="694427.Palpr_0703"/>